<dbReference type="RefSeq" id="WP_213364779.1">
    <property type="nucleotide sequence ID" value="NZ_BSFM01000014.1"/>
</dbReference>
<keyword evidence="4" id="KW-1185">Reference proteome</keyword>
<feature type="domain" description="NADPH-dependent FMN reductase-like" evidence="2">
    <location>
        <begin position="6"/>
        <end position="149"/>
    </location>
</feature>
<evidence type="ECO:0000313" key="4">
    <source>
        <dbReference type="Proteomes" id="UP001143330"/>
    </source>
</evidence>
<gene>
    <name evidence="3" type="ORF">GCM10017653_30020</name>
</gene>
<dbReference type="GO" id="GO:0005829">
    <property type="term" value="C:cytosol"/>
    <property type="evidence" value="ECO:0007669"/>
    <property type="project" value="TreeGrafter"/>
</dbReference>
<accession>A0A9W6JXF4</accession>
<reference evidence="3" key="1">
    <citation type="journal article" date="2014" name="Int. J. Syst. Evol. Microbiol.">
        <title>Complete genome sequence of Corynebacterium casei LMG S-19264T (=DSM 44701T), isolated from a smear-ripened cheese.</title>
        <authorList>
            <consortium name="US DOE Joint Genome Institute (JGI-PGF)"/>
            <person name="Walter F."/>
            <person name="Albersmeier A."/>
            <person name="Kalinowski J."/>
            <person name="Ruckert C."/>
        </authorList>
    </citation>
    <scope>NUCLEOTIDE SEQUENCE</scope>
    <source>
        <strain evidence="3">VKM B-2789</strain>
    </source>
</reference>
<dbReference type="PANTHER" id="PTHR30543:SF21">
    <property type="entry name" value="NAD(P)H-DEPENDENT FMN REDUCTASE LOT6"/>
    <property type="match status" value="1"/>
</dbReference>
<reference evidence="3" key="2">
    <citation type="submission" date="2023-01" db="EMBL/GenBank/DDBJ databases">
        <authorList>
            <person name="Sun Q."/>
            <person name="Evtushenko L."/>
        </authorList>
    </citation>
    <scope>NUCLEOTIDE SEQUENCE</scope>
    <source>
        <strain evidence="3">VKM B-2789</strain>
    </source>
</reference>
<feature type="signal peptide" evidence="1">
    <location>
        <begin position="1"/>
        <end position="16"/>
    </location>
</feature>
<dbReference type="GO" id="GO:0010181">
    <property type="term" value="F:FMN binding"/>
    <property type="evidence" value="ECO:0007669"/>
    <property type="project" value="TreeGrafter"/>
</dbReference>
<keyword evidence="1" id="KW-0732">Signal</keyword>
<protein>
    <submittedName>
        <fullName evidence="3">FMN reductase</fullName>
    </submittedName>
</protein>
<dbReference type="EMBL" id="BSFM01000014">
    <property type="protein sequence ID" value="GLK84932.1"/>
    <property type="molecule type" value="Genomic_DNA"/>
</dbReference>
<dbReference type="GO" id="GO:0016491">
    <property type="term" value="F:oxidoreductase activity"/>
    <property type="evidence" value="ECO:0007669"/>
    <property type="project" value="InterPro"/>
</dbReference>
<dbReference type="Gene3D" id="3.40.50.360">
    <property type="match status" value="1"/>
</dbReference>
<evidence type="ECO:0000259" key="2">
    <source>
        <dbReference type="Pfam" id="PF03358"/>
    </source>
</evidence>
<dbReference type="Proteomes" id="UP001143330">
    <property type="component" value="Unassembled WGS sequence"/>
</dbReference>
<comment type="caution">
    <text evidence="3">The sequence shown here is derived from an EMBL/GenBank/DDBJ whole genome shotgun (WGS) entry which is preliminary data.</text>
</comment>
<dbReference type="Pfam" id="PF03358">
    <property type="entry name" value="FMN_red"/>
    <property type="match status" value="1"/>
</dbReference>
<name>A0A9W6JXF4_9HYPH</name>
<sequence>MSARFKLLGISGSLRAASFSTAVLEAIKAALADKAELTVYRLNDVPLYNQDEDTATPPAGAAALRAAIAEADGVIFSSPEYNFGTSGAMKNAIDWGSRPYAKGALLGKPVLVVTSSPGSTGGIRAQAQLRESLTAAGARVAVVPHVAVPAVAEKVKDGAFTDDKTKNFVLSGVEALITEIRFVEHLKKGA</sequence>
<dbReference type="PANTHER" id="PTHR30543">
    <property type="entry name" value="CHROMATE REDUCTASE"/>
    <property type="match status" value="1"/>
</dbReference>
<evidence type="ECO:0000313" key="3">
    <source>
        <dbReference type="EMBL" id="GLK84932.1"/>
    </source>
</evidence>
<evidence type="ECO:0000256" key="1">
    <source>
        <dbReference type="SAM" id="SignalP"/>
    </source>
</evidence>
<dbReference type="InterPro" id="IPR005025">
    <property type="entry name" value="FMN_Rdtase-like_dom"/>
</dbReference>
<dbReference type="AlphaFoldDB" id="A0A9W6JXF4"/>
<dbReference type="InterPro" id="IPR050712">
    <property type="entry name" value="NAD(P)H-dep_reductase"/>
</dbReference>
<feature type="chain" id="PRO_5040875060" evidence="1">
    <location>
        <begin position="17"/>
        <end position="190"/>
    </location>
</feature>
<proteinExistence type="predicted"/>
<dbReference type="SUPFAM" id="SSF52218">
    <property type="entry name" value="Flavoproteins"/>
    <property type="match status" value="1"/>
</dbReference>
<dbReference type="InterPro" id="IPR029039">
    <property type="entry name" value="Flavoprotein-like_sf"/>
</dbReference>
<organism evidence="3 4">
    <name type="scientific">Ancylobacter defluvii</name>
    <dbReference type="NCBI Taxonomy" id="1282440"/>
    <lineage>
        <taxon>Bacteria</taxon>
        <taxon>Pseudomonadati</taxon>
        <taxon>Pseudomonadota</taxon>
        <taxon>Alphaproteobacteria</taxon>
        <taxon>Hyphomicrobiales</taxon>
        <taxon>Xanthobacteraceae</taxon>
        <taxon>Ancylobacter</taxon>
    </lineage>
</organism>